<reference evidence="1 2" key="1">
    <citation type="submission" date="2011-11" db="EMBL/GenBank/DDBJ databases">
        <title>Complete sequence of Spirochaeta sp. grapes.</title>
        <authorList>
            <consortium name="US DOE Joint Genome Institute"/>
            <person name="Lucas S."/>
            <person name="Han J."/>
            <person name="Lapidus A."/>
            <person name="Cheng J.-F."/>
            <person name="Goodwin L."/>
            <person name="Pitluck S."/>
            <person name="Peters L."/>
            <person name="Ovchinnikova G."/>
            <person name="Munk A.C."/>
            <person name="Detter J.C."/>
            <person name="Han C."/>
            <person name="Tapia R."/>
            <person name="Land M."/>
            <person name="Hauser L."/>
            <person name="Kyrpides N."/>
            <person name="Ivanova N."/>
            <person name="Pagani I."/>
            <person name="Ritalahtilisa K."/>
            <person name="Loeffler F."/>
            <person name="Woyke T."/>
        </authorList>
    </citation>
    <scope>NUCLEOTIDE SEQUENCE [LARGE SCALE GENOMIC DNA]</scope>
    <source>
        <strain evidence="2">ATCC BAA-1885 / DSM 22778 / Grapes</strain>
    </source>
</reference>
<dbReference type="EMBL" id="CP003155">
    <property type="protein sequence ID" value="AEV29748.1"/>
    <property type="molecule type" value="Genomic_DNA"/>
</dbReference>
<dbReference type="RefSeq" id="WP_014270591.1">
    <property type="nucleotide sequence ID" value="NC_016633.1"/>
</dbReference>
<dbReference type="OrthoDB" id="9790865at2"/>
<dbReference type="AlphaFoldDB" id="G8QQA3"/>
<keyword evidence="2" id="KW-1185">Reference proteome</keyword>
<evidence type="ECO:0000313" key="2">
    <source>
        <dbReference type="Proteomes" id="UP000005632"/>
    </source>
</evidence>
<dbReference type="STRING" id="158190.SpiGrapes_1961"/>
<sequence length="322" mass="36641">MQKEILELLLQSNEPWVVYRTLLDLVGLPDSDPQVLQAKRKLLCHPLILGLIDEVNAWPGTVLSSHKSAGQLYHKLSFLADLGIVKDDADFTGLAERFQMGKSKEGLFQLPMQISQQHGGTGENLFAWALCDAPLLLSIADRMGFGPVDDGLAFLISLQRQNGWPCAVSKELGSFRGPGKKADPCPYATLLMLKLLAFSHPNEYTQSCHLGTECLLGLYQESRILHPYMFFMGTDFRKLKAPFIWYDILHVLDVLSFFPWVHHDQRFLDMLELVTSKADAKGFFTPESIWVAWKEWDFGQKKVPSPWLTFLVYRIIKRVSFH</sequence>
<dbReference type="HOGENOM" id="CLU_848912_0_0_12"/>
<protein>
    <submittedName>
        <fullName evidence="1">Uncharacterized protein</fullName>
    </submittedName>
</protein>
<evidence type="ECO:0000313" key="1">
    <source>
        <dbReference type="EMBL" id="AEV29748.1"/>
    </source>
</evidence>
<dbReference type="Proteomes" id="UP000005632">
    <property type="component" value="Chromosome"/>
</dbReference>
<gene>
    <name evidence="1" type="ordered locus">SpiGrapes_1961</name>
</gene>
<name>G8QQA3_SPHPG</name>
<dbReference type="KEGG" id="sgp:SpiGrapes_1961"/>
<accession>G8QQA3</accession>
<dbReference type="eggNOG" id="ENOG502ZC8W">
    <property type="taxonomic scope" value="Bacteria"/>
</dbReference>
<organism evidence="1 2">
    <name type="scientific">Sphaerochaeta pleomorpha (strain ATCC BAA-1885 / DSM 22778 / Grapes)</name>
    <dbReference type="NCBI Taxonomy" id="158190"/>
    <lineage>
        <taxon>Bacteria</taxon>
        <taxon>Pseudomonadati</taxon>
        <taxon>Spirochaetota</taxon>
        <taxon>Spirochaetia</taxon>
        <taxon>Spirochaetales</taxon>
        <taxon>Sphaerochaetaceae</taxon>
        <taxon>Sphaerochaeta</taxon>
    </lineage>
</organism>
<proteinExistence type="predicted"/>